<name>A0A9W6WDD2_9ACTN</name>
<proteinExistence type="predicted"/>
<evidence type="ECO:0000313" key="3">
    <source>
        <dbReference type="Proteomes" id="UP001165079"/>
    </source>
</evidence>
<dbReference type="SUPFAM" id="SSF54427">
    <property type="entry name" value="NTF2-like"/>
    <property type="match status" value="1"/>
</dbReference>
<gene>
    <name evidence="2" type="ORF">Afil01_55120</name>
</gene>
<keyword evidence="3" id="KW-1185">Reference proteome</keyword>
<evidence type="ECO:0000313" key="2">
    <source>
        <dbReference type="EMBL" id="GLZ80705.1"/>
    </source>
</evidence>
<dbReference type="InterPro" id="IPR032710">
    <property type="entry name" value="NTF2-like_dom_sf"/>
</dbReference>
<protein>
    <recommendedName>
        <fullName evidence="1">SnoaL-like domain-containing protein</fullName>
    </recommendedName>
</protein>
<dbReference type="Proteomes" id="UP001165079">
    <property type="component" value="Unassembled WGS sequence"/>
</dbReference>
<dbReference type="AlphaFoldDB" id="A0A9W6WDD2"/>
<dbReference type="EMBL" id="BSTX01000004">
    <property type="protein sequence ID" value="GLZ80705.1"/>
    <property type="molecule type" value="Genomic_DNA"/>
</dbReference>
<accession>A0A9W6WDD2</accession>
<evidence type="ECO:0000259" key="1">
    <source>
        <dbReference type="Pfam" id="PF12680"/>
    </source>
</evidence>
<feature type="domain" description="SnoaL-like" evidence="1">
    <location>
        <begin position="18"/>
        <end position="119"/>
    </location>
</feature>
<organism evidence="2 3">
    <name type="scientific">Actinorhabdospora filicis</name>
    <dbReference type="NCBI Taxonomy" id="1785913"/>
    <lineage>
        <taxon>Bacteria</taxon>
        <taxon>Bacillati</taxon>
        <taxon>Actinomycetota</taxon>
        <taxon>Actinomycetes</taxon>
        <taxon>Micromonosporales</taxon>
        <taxon>Micromonosporaceae</taxon>
        <taxon>Actinorhabdospora</taxon>
    </lineage>
</organism>
<comment type="caution">
    <text evidence="2">The sequence shown here is derived from an EMBL/GenBank/DDBJ whole genome shotgun (WGS) entry which is preliminary data.</text>
</comment>
<sequence length="131" mass="14214">MTHPTGTATAPASDEAFVARWRAFWAAPSPERVGALSHPDIAMRFPGAEGEARGVDVWRARVAGVLERFPDLVLEPTGFARAEGGYAFISWRATATVDGRPLQWEGIDRMAFTDGLVSESLVVFDRSLLPA</sequence>
<dbReference type="InterPro" id="IPR037401">
    <property type="entry name" value="SnoaL-like"/>
</dbReference>
<dbReference type="RefSeq" id="WP_285665950.1">
    <property type="nucleotide sequence ID" value="NZ_BSTX01000004.1"/>
</dbReference>
<dbReference type="Gene3D" id="3.10.450.50">
    <property type="match status" value="1"/>
</dbReference>
<dbReference type="Pfam" id="PF12680">
    <property type="entry name" value="SnoaL_2"/>
    <property type="match status" value="1"/>
</dbReference>
<reference evidence="2" key="1">
    <citation type="submission" date="2023-03" db="EMBL/GenBank/DDBJ databases">
        <title>Actinorhabdospora filicis NBRC 111898.</title>
        <authorList>
            <person name="Ichikawa N."/>
            <person name="Sato H."/>
            <person name="Tonouchi N."/>
        </authorList>
    </citation>
    <scope>NUCLEOTIDE SEQUENCE</scope>
    <source>
        <strain evidence="2">NBRC 111898</strain>
    </source>
</reference>